<protein>
    <submittedName>
        <fullName evidence="1">Uncharacterized protein</fullName>
    </submittedName>
</protein>
<proteinExistence type="predicted"/>
<keyword evidence="2" id="KW-1185">Reference proteome</keyword>
<dbReference type="Proteomes" id="UP001055439">
    <property type="component" value="Chromosome 6"/>
</dbReference>
<evidence type="ECO:0000313" key="2">
    <source>
        <dbReference type="Proteomes" id="UP001055439"/>
    </source>
</evidence>
<name>A0A9E7GD50_9LILI</name>
<accession>A0A9E7GD50</accession>
<dbReference type="EMBL" id="CP097508">
    <property type="protein sequence ID" value="URE10382.1"/>
    <property type="molecule type" value="Genomic_DNA"/>
</dbReference>
<reference evidence="1" key="1">
    <citation type="submission" date="2022-05" db="EMBL/GenBank/DDBJ databases">
        <title>The Musa troglodytarum L. genome provides insights into the mechanism of non-climacteric behaviour and enrichment of carotenoids.</title>
        <authorList>
            <person name="Wang J."/>
        </authorList>
    </citation>
    <scope>NUCLEOTIDE SEQUENCE</scope>
    <source>
        <tissue evidence="1">Leaf</tissue>
    </source>
</reference>
<sequence length="34" mass="3828">MPGLQIGSTFMNSPDISSSEIYLILKQDELKDRT</sequence>
<dbReference type="AlphaFoldDB" id="A0A9E7GD50"/>
<organism evidence="1 2">
    <name type="scientific">Musa troglodytarum</name>
    <name type="common">fe'i banana</name>
    <dbReference type="NCBI Taxonomy" id="320322"/>
    <lineage>
        <taxon>Eukaryota</taxon>
        <taxon>Viridiplantae</taxon>
        <taxon>Streptophyta</taxon>
        <taxon>Embryophyta</taxon>
        <taxon>Tracheophyta</taxon>
        <taxon>Spermatophyta</taxon>
        <taxon>Magnoliopsida</taxon>
        <taxon>Liliopsida</taxon>
        <taxon>Zingiberales</taxon>
        <taxon>Musaceae</taxon>
        <taxon>Musa</taxon>
    </lineage>
</organism>
<gene>
    <name evidence="1" type="ORF">MUK42_12806</name>
</gene>
<evidence type="ECO:0000313" key="1">
    <source>
        <dbReference type="EMBL" id="URE10382.1"/>
    </source>
</evidence>